<comment type="caution">
    <text evidence="1">The sequence shown here is derived from an EMBL/GenBank/DDBJ whole genome shotgun (WGS) entry which is preliminary data.</text>
</comment>
<accession>A0A4U3JJ12</accession>
<reference evidence="1 2" key="1">
    <citation type="submission" date="2019-02" db="EMBL/GenBank/DDBJ databases">
        <title>Bacteria dissemination in different level of health care in South Africa: the effectiveness of infections prevention and control.</title>
        <authorList>
            <person name="Shobo C."/>
            <person name="Amoako D.G."/>
            <person name="Allam M."/>
            <person name="Ismail A."/>
            <person name="Bester L.A."/>
            <person name="Essack S.Y."/>
        </authorList>
    </citation>
    <scope>NUCLEOTIDE SEQUENCE [LARGE SCALE GENOMIC DNA]</scope>
    <source>
        <strain evidence="1 2">2SIL2</strain>
    </source>
</reference>
<dbReference type="Proteomes" id="UP000305511">
    <property type="component" value="Unassembled WGS sequence"/>
</dbReference>
<evidence type="ECO:0000313" key="1">
    <source>
        <dbReference type="EMBL" id="TKK86699.1"/>
    </source>
</evidence>
<evidence type="ECO:0000313" key="2">
    <source>
        <dbReference type="Proteomes" id="UP000305511"/>
    </source>
</evidence>
<dbReference type="EMBL" id="SIYF01000165">
    <property type="protein sequence ID" value="TKK86699.1"/>
    <property type="molecule type" value="Genomic_DNA"/>
</dbReference>
<gene>
    <name evidence="1" type="ORF">EY666_07735</name>
</gene>
<sequence>MNLTVSNYSSIIEEVIYQGGLFMSIFYNNLGEFQWVSVTALISILGIFVTLGSTVYTNKKTIRANVQSKTSIEWINKIRELSAELINNYESLGHASQKLYTCILSISALSDSYNNEKKQIQEVGFGGNMSVINRMNSLHKEKKESSLEYNKFSSITLSLYNQLSLYFVDDLTNNEILEQLEKLKEFNRRLADVFKEDIEVNQTEFSYQKAVDNYLKIVDELSYEIENFRKLIAKYIKDEWNAIQKK</sequence>
<protein>
    <submittedName>
        <fullName evidence="1">Uncharacterized protein</fullName>
    </submittedName>
</protein>
<name>A0A4U3JJ12_ENTFL</name>
<dbReference type="AlphaFoldDB" id="A0A4U3JJ12"/>
<proteinExistence type="predicted"/>
<organism evidence="1 2">
    <name type="scientific">Enterococcus faecalis</name>
    <name type="common">Streptococcus faecalis</name>
    <dbReference type="NCBI Taxonomy" id="1351"/>
    <lineage>
        <taxon>Bacteria</taxon>
        <taxon>Bacillati</taxon>
        <taxon>Bacillota</taxon>
        <taxon>Bacilli</taxon>
        <taxon>Lactobacillales</taxon>
        <taxon>Enterococcaceae</taxon>
        <taxon>Enterococcus</taxon>
    </lineage>
</organism>